<protein>
    <submittedName>
        <fullName evidence="1">DUF2306 domain-containing protein</fullName>
    </submittedName>
</protein>
<dbReference type="Pfam" id="PF10067">
    <property type="entry name" value="DUF2306"/>
    <property type="match status" value="1"/>
</dbReference>
<evidence type="ECO:0000313" key="1">
    <source>
        <dbReference type="EMBL" id="UNO48853.1"/>
    </source>
</evidence>
<dbReference type="eggNOG" id="COG5395">
    <property type="taxonomic scope" value="Bacteria"/>
</dbReference>
<reference evidence="2" key="1">
    <citation type="journal article" date="2022" name="G3 (Bethesda)">
        <title>Unveiling the complete genome sequence of Alicyclobacillus acidoterrestris DSM 3922T, a taint-producing strain.</title>
        <authorList>
            <person name="Leonardo I.C."/>
            <person name="Barreto Crespo M.T."/>
            <person name="Gaspar F.B."/>
        </authorList>
    </citation>
    <scope>NUCLEOTIDE SEQUENCE [LARGE SCALE GENOMIC DNA]</scope>
    <source>
        <strain evidence="2">DSM 3922</strain>
    </source>
</reference>
<accession>T0CJ64</accession>
<dbReference type="OrthoDB" id="195502at2"/>
<dbReference type="RefSeq" id="WP_021294990.1">
    <property type="nucleotide sequence ID" value="NZ_AURB01000026.1"/>
</dbReference>
<dbReference type="Proteomes" id="UP000829401">
    <property type="component" value="Chromosome"/>
</dbReference>
<dbReference type="InterPro" id="IPR018750">
    <property type="entry name" value="DUF2306_membrane"/>
</dbReference>
<sequence length="214" mass="24707">MYRWFLGGLSALAVFWVVNTMLTTFVFDPADIHILIHKQLPPHFHRHLWQGVLGLHVISSSCTMLLGLVGFLRRPLPLFRRIHRANGYIYIGAVCIAALSAGYLAPQATGGEWTSFGFNVFEAVWVITTAMAYIKVRKQQRRAHVVWMIRSYSLAYFNTGIHLWFMILHRAFSIPYDVAYTSSVWLAGPTVLLLAEWVNWRFVRRTITPDRNFH</sequence>
<proteinExistence type="predicted"/>
<organism evidence="1 2">
    <name type="scientific">Alicyclobacillus acidoterrestris (strain ATCC 49025 / DSM 3922 / CIP 106132 / NCIMB 13137 / GD3B)</name>
    <dbReference type="NCBI Taxonomy" id="1356854"/>
    <lineage>
        <taxon>Bacteria</taxon>
        <taxon>Bacillati</taxon>
        <taxon>Bacillota</taxon>
        <taxon>Bacilli</taxon>
        <taxon>Bacillales</taxon>
        <taxon>Alicyclobacillaceae</taxon>
        <taxon>Alicyclobacillus</taxon>
    </lineage>
</organism>
<accession>A0A9E6ZHB9</accession>
<keyword evidence="2" id="KW-1185">Reference proteome</keyword>
<name>T0CJ64_ALIAG</name>
<evidence type="ECO:0000313" key="2">
    <source>
        <dbReference type="Proteomes" id="UP000829401"/>
    </source>
</evidence>
<dbReference type="KEGG" id="aaco:K1I37_19895"/>
<dbReference type="EMBL" id="CP080467">
    <property type="protein sequence ID" value="UNO48853.1"/>
    <property type="molecule type" value="Genomic_DNA"/>
</dbReference>
<dbReference type="AlphaFoldDB" id="T0CJ64"/>
<dbReference type="STRING" id="1356854.N007_19185"/>
<gene>
    <name evidence="1" type="ORF">K1I37_19895</name>
</gene>